<name>A0A292YLN4_9BACL</name>
<dbReference type="SMART" id="SM00382">
    <property type="entry name" value="AAA"/>
    <property type="match status" value="1"/>
</dbReference>
<gene>
    <name evidence="4" type="ORF">EFBL_1444</name>
</gene>
<dbReference type="EMBL" id="BDUF01000032">
    <property type="protein sequence ID" value="GAX89819.1"/>
    <property type="molecule type" value="Genomic_DNA"/>
</dbReference>
<dbReference type="PANTHER" id="PTHR43514">
    <property type="entry name" value="ABC TRANSPORTER I FAMILY MEMBER 10"/>
    <property type="match status" value="1"/>
</dbReference>
<keyword evidence="2" id="KW-0067">ATP-binding</keyword>
<dbReference type="GO" id="GO:0016887">
    <property type="term" value="F:ATP hydrolysis activity"/>
    <property type="evidence" value="ECO:0007669"/>
    <property type="project" value="InterPro"/>
</dbReference>
<dbReference type="InterPro" id="IPR050334">
    <property type="entry name" value="Molybdenum_import_ModC"/>
</dbReference>
<evidence type="ECO:0000259" key="3">
    <source>
        <dbReference type="PROSITE" id="PS50893"/>
    </source>
</evidence>
<dbReference type="Pfam" id="PF00005">
    <property type="entry name" value="ABC_tran"/>
    <property type="match status" value="1"/>
</dbReference>
<dbReference type="Proteomes" id="UP000217785">
    <property type="component" value="Unassembled WGS sequence"/>
</dbReference>
<dbReference type="GO" id="GO:0005524">
    <property type="term" value="F:ATP binding"/>
    <property type="evidence" value="ECO:0007669"/>
    <property type="project" value="UniProtKB-KW"/>
</dbReference>
<sequence>MLDVQISKRLPDFTLDAEFSADGTVQVIVGPSGSGKTTLLECIAGIQTPDTGEIRLGNRTLFSKATNVNVPVNKRKIGFVFQEYALFPHLSVKRNLLFARGILRSPDAPTRSLLQRTAERLGIVPLMDRMPQELSGGEQQRVALGRALVMEPELLLLDEPFSALDSGTLHKVLPLVQEVIAELNIPTLLITHQEEVAKAFGSRILRMEHGKLTHCRIQ</sequence>
<proteinExistence type="predicted"/>
<dbReference type="InterPro" id="IPR027417">
    <property type="entry name" value="P-loop_NTPase"/>
</dbReference>
<keyword evidence="5" id="KW-1185">Reference proteome</keyword>
<dbReference type="PROSITE" id="PS50893">
    <property type="entry name" value="ABC_TRANSPORTER_2"/>
    <property type="match status" value="1"/>
</dbReference>
<dbReference type="InterPro" id="IPR003439">
    <property type="entry name" value="ABC_transporter-like_ATP-bd"/>
</dbReference>
<reference evidence="5" key="1">
    <citation type="submission" date="2017-07" db="EMBL/GenBank/DDBJ databases">
        <title>Draft genome sequence of Effusibacillus lacus strain skLN1.</title>
        <authorList>
            <person name="Watanabe M."/>
            <person name="Kojima H."/>
            <person name="Fukui M."/>
        </authorList>
    </citation>
    <scope>NUCLEOTIDE SEQUENCE [LARGE SCALE GENOMIC DNA]</scope>
    <source>
        <strain evidence="5">skLN1</strain>
    </source>
</reference>
<keyword evidence="1" id="KW-0547">Nucleotide-binding</keyword>
<evidence type="ECO:0000256" key="1">
    <source>
        <dbReference type="ARBA" id="ARBA00022741"/>
    </source>
</evidence>
<evidence type="ECO:0000313" key="4">
    <source>
        <dbReference type="EMBL" id="GAX89819.1"/>
    </source>
</evidence>
<dbReference type="InterPro" id="IPR017871">
    <property type="entry name" value="ABC_transporter-like_CS"/>
</dbReference>
<dbReference type="SUPFAM" id="SSF52540">
    <property type="entry name" value="P-loop containing nucleoside triphosphate hydrolases"/>
    <property type="match status" value="1"/>
</dbReference>
<dbReference type="InterPro" id="IPR003593">
    <property type="entry name" value="AAA+_ATPase"/>
</dbReference>
<organism evidence="4 5">
    <name type="scientific">Effusibacillus lacus</name>
    <dbReference type="NCBI Taxonomy" id="1348429"/>
    <lineage>
        <taxon>Bacteria</taxon>
        <taxon>Bacillati</taxon>
        <taxon>Bacillota</taxon>
        <taxon>Bacilli</taxon>
        <taxon>Bacillales</taxon>
        <taxon>Alicyclobacillaceae</taxon>
        <taxon>Effusibacillus</taxon>
    </lineage>
</organism>
<protein>
    <submittedName>
        <fullName evidence="4">ABC transporter</fullName>
    </submittedName>
</protein>
<dbReference type="OrthoDB" id="2374252at2"/>
<accession>A0A292YLN4</accession>
<dbReference type="PROSITE" id="PS00211">
    <property type="entry name" value="ABC_TRANSPORTER_1"/>
    <property type="match status" value="1"/>
</dbReference>
<dbReference type="AlphaFoldDB" id="A0A292YLN4"/>
<feature type="domain" description="ABC transporter" evidence="3">
    <location>
        <begin position="1"/>
        <end position="217"/>
    </location>
</feature>
<dbReference type="Gene3D" id="3.40.50.300">
    <property type="entry name" value="P-loop containing nucleotide triphosphate hydrolases"/>
    <property type="match status" value="1"/>
</dbReference>
<evidence type="ECO:0000256" key="2">
    <source>
        <dbReference type="ARBA" id="ARBA00022840"/>
    </source>
</evidence>
<dbReference type="PANTHER" id="PTHR43514:SF4">
    <property type="entry name" value="ABC TRANSPORTER I FAMILY MEMBER 10"/>
    <property type="match status" value="1"/>
</dbReference>
<dbReference type="RefSeq" id="WP_096181521.1">
    <property type="nucleotide sequence ID" value="NZ_BDUF01000032.1"/>
</dbReference>
<evidence type="ECO:0000313" key="5">
    <source>
        <dbReference type="Proteomes" id="UP000217785"/>
    </source>
</evidence>
<comment type="caution">
    <text evidence="4">The sequence shown here is derived from an EMBL/GenBank/DDBJ whole genome shotgun (WGS) entry which is preliminary data.</text>
</comment>